<sequence length="456" mass="50904">MFDNTRRKRHLKRTRRASPSARRRAHKNDDRVSSDASEDLGDLKPRHKRVRISKGPTPYVEFESVELSDQREQSEPKNFPMLPLVIVAIVAGIALIGAAGHVAKSLKAKFPPGGAIMYKSVTGAGVHPVRPRHALRPGKCSSESCRWQSRYIAQKLNHSVSPCVDFYSYVCSRNWFRKPDASSQPYTYSAHASTMLTVWDFLEQFPAEGSTSFISEAALFMQGCVAGSNEDTNWNAFRKILQTLGIGEWPYGEAPPHAEAHTVAAKAEKMLGVSSLVLVSLRSRPSSHKTMLHVNSPPVLLRRFKNAFPGPYIKSYGEFISKALSLSNPSGQDVHQTVLRILMLEEKISTAAAQSVRNVPVADVTLPISNLTSQPYWDWQAYFEYFIKDNQGRLTRDEVALLDSAYFNDLPNIISRFTVQTILNYVGYKLIVAISPLLPPNEAGFMIVSPLPPSFR</sequence>
<dbReference type="EMBL" id="JABSTR010000005">
    <property type="protein sequence ID" value="KAH9371095.1"/>
    <property type="molecule type" value="Genomic_DNA"/>
</dbReference>
<keyword evidence="6" id="KW-1185">Reference proteome</keyword>
<evidence type="ECO:0000256" key="2">
    <source>
        <dbReference type="SAM" id="MobiDB-lite"/>
    </source>
</evidence>
<dbReference type="InterPro" id="IPR000718">
    <property type="entry name" value="Peptidase_M13"/>
</dbReference>
<evidence type="ECO:0000313" key="6">
    <source>
        <dbReference type="Proteomes" id="UP000821853"/>
    </source>
</evidence>
<name>A0A9J6G863_HAELO</name>
<dbReference type="VEuPathDB" id="VectorBase:HLOH_053565"/>
<dbReference type="OMA" id="RTIFAMH"/>
<accession>A0A9J6G863</accession>
<dbReference type="Gene3D" id="1.10.1380.10">
    <property type="entry name" value="Neutral endopeptidase , domain2"/>
    <property type="match status" value="1"/>
</dbReference>
<proteinExistence type="inferred from homology"/>
<evidence type="ECO:0000256" key="3">
    <source>
        <dbReference type="SAM" id="Phobius"/>
    </source>
</evidence>
<feature type="compositionally biased region" description="Basic residues" evidence="2">
    <location>
        <begin position="1"/>
        <end position="26"/>
    </location>
</feature>
<dbReference type="GO" id="GO:0005886">
    <property type="term" value="C:plasma membrane"/>
    <property type="evidence" value="ECO:0007669"/>
    <property type="project" value="TreeGrafter"/>
</dbReference>
<evidence type="ECO:0000259" key="4">
    <source>
        <dbReference type="Pfam" id="PF05649"/>
    </source>
</evidence>
<dbReference type="OrthoDB" id="6476563at2759"/>
<reference evidence="5 6" key="1">
    <citation type="journal article" date="2020" name="Cell">
        <title>Large-Scale Comparative Analyses of Tick Genomes Elucidate Their Genetic Diversity and Vector Capacities.</title>
        <authorList>
            <consortium name="Tick Genome and Microbiome Consortium (TIGMIC)"/>
            <person name="Jia N."/>
            <person name="Wang J."/>
            <person name="Shi W."/>
            <person name="Du L."/>
            <person name="Sun Y."/>
            <person name="Zhan W."/>
            <person name="Jiang J.F."/>
            <person name="Wang Q."/>
            <person name="Zhang B."/>
            <person name="Ji P."/>
            <person name="Bell-Sakyi L."/>
            <person name="Cui X.M."/>
            <person name="Yuan T.T."/>
            <person name="Jiang B.G."/>
            <person name="Yang W.F."/>
            <person name="Lam T.T."/>
            <person name="Chang Q.C."/>
            <person name="Ding S.J."/>
            <person name="Wang X.J."/>
            <person name="Zhu J.G."/>
            <person name="Ruan X.D."/>
            <person name="Zhao L."/>
            <person name="Wei J.T."/>
            <person name="Ye R.Z."/>
            <person name="Que T.C."/>
            <person name="Du C.H."/>
            <person name="Zhou Y.H."/>
            <person name="Cheng J.X."/>
            <person name="Dai P.F."/>
            <person name="Guo W.B."/>
            <person name="Han X.H."/>
            <person name="Huang E.J."/>
            <person name="Li L.F."/>
            <person name="Wei W."/>
            <person name="Gao Y.C."/>
            <person name="Liu J.Z."/>
            <person name="Shao H.Z."/>
            <person name="Wang X."/>
            <person name="Wang C.C."/>
            <person name="Yang T.C."/>
            <person name="Huo Q.B."/>
            <person name="Li W."/>
            <person name="Chen H.Y."/>
            <person name="Chen S.E."/>
            <person name="Zhou L.G."/>
            <person name="Ni X.B."/>
            <person name="Tian J.H."/>
            <person name="Sheng Y."/>
            <person name="Liu T."/>
            <person name="Pan Y.S."/>
            <person name="Xia L.Y."/>
            <person name="Li J."/>
            <person name="Zhao F."/>
            <person name="Cao W.C."/>
        </authorList>
    </citation>
    <scope>NUCLEOTIDE SEQUENCE [LARGE SCALE GENOMIC DNA]</scope>
    <source>
        <strain evidence="5">HaeL-2018</strain>
    </source>
</reference>
<keyword evidence="3" id="KW-1133">Transmembrane helix</keyword>
<organism evidence="5 6">
    <name type="scientific">Haemaphysalis longicornis</name>
    <name type="common">Bush tick</name>
    <dbReference type="NCBI Taxonomy" id="44386"/>
    <lineage>
        <taxon>Eukaryota</taxon>
        <taxon>Metazoa</taxon>
        <taxon>Ecdysozoa</taxon>
        <taxon>Arthropoda</taxon>
        <taxon>Chelicerata</taxon>
        <taxon>Arachnida</taxon>
        <taxon>Acari</taxon>
        <taxon>Parasitiformes</taxon>
        <taxon>Ixodida</taxon>
        <taxon>Ixodoidea</taxon>
        <taxon>Ixodidae</taxon>
        <taxon>Haemaphysalinae</taxon>
        <taxon>Haemaphysalis</taxon>
    </lineage>
</organism>
<dbReference type="GO" id="GO:0016485">
    <property type="term" value="P:protein processing"/>
    <property type="evidence" value="ECO:0007669"/>
    <property type="project" value="TreeGrafter"/>
</dbReference>
<dbReference type="PANTHER" id="PTHR11733">
    <property type="entry name" value="ZINC METALLOPROTEASE FAMILY M13 NEPRILYSIN-RELATED"/>
    <property type="match status" value="1"/>
</dbReference>
<feature type="region of interest" description="Disordered" evidence="2">
    <location>
        <begin position="1"/>
        <end position="55"/>
    </location>
</feature>
<dbReference type="PROSITE" id="PS51885">
    <property type="entry name" value="NEPRILYSIN"/>
    <property type="match status" value="1"/>
</dbReference>
<dbReference type="Gene3D" id="3.40.390.10">
    <property type="entry name" value="Collagenase (Catalytic Domain)"/>
    <property type="match status" value="1"/>
</dbReference>
<dbReference type="SUPFAM" id="SSF55486">
    <property type="entry name" value="Metalloproteases ('zincins'), catalytic domain"/>
    <property type="match status" value="1"/>
</dbReference>
<gene>
    <name evidence="5" type="ORF">HPB48_014689</name>
</gene>
<keyword evidence="3" id="KW-0472">Membrane</keyword>
<dbReference type="InterPro" id="IPR008753">
    <property type="entry name" value="Peptidase_M13_N"/>
</dbReference>
<evidence type="ECO:0000256" key="1">
    <source>
        <dbReference type="ARBA" id="ARBA00007357"/>
    </source>
</evidence>
<protein>
    <recommendedName>
        <fullName evidence="4">Peptidase M13 N-terminal domain-containing protein</fullName>
    </recommendedName>
</protein>
<dbReference type="InterPro" id="IPR024079">
    <property type="entry name" value="MetalloPept_cat_dom_sf"/>
</dbReference>
<dbReference type="Proteomes" id="UP000821853">
    <property type="component" value="Chromosome 3"/>
</dbReference>
<dbReference type="InterPro" id="IPR042089">
    <property type="entry name" value="Peptidase_M13_dom_2"/>
</dbReference>
<dbReference type="GO" id="GO:0004222">
    <property type="term" value="F:metalloendopeptidase activity"/>
    <property type="evidence" value="ECO:0007669"/>
    <property type="project" value="InterPro"/>
</dbReference>
<dbReference type="PANTHER" id="PTHR11733:SF241">
    <property type="entry name" value="GH26575P-RELATED"/>
    <property type="match status" value="1"/>
</dbReference>
<feature type="transmembrane region" description="Helical" evidence="3">
    <location>
        <begin position="81"/>
        <end position="103"/>
    </location>
</feature>
<comment type="caution">
    <text evidence="5">The sequence shown here is derived from an EMBL/GenBank/DDBJ whole genome shotgun (WGS) entry which is preliminary data.</text>
</comment>
<keyword evidence="3" id="KW-0812">Transmembrane</keyword>
<dbReference type="Pfam" id="PF05649">
    <property type="entry name" value="Peptidase_M13_N"/>
    <property type="match status" value="1"/>
</dbReference>
<feature type="domain" description="Peptidase M13 N-terminal" evidence="4">
    <location>
        <begin position="162"/>
        <end position="440"/>
    </location>
</feature>
<dbReference type="AlphaFoldDB" id="A0A9J6G863"/>
<comment type="similarity">
    <text evidence="1">Belongs to the peptidase M13 family.</text>
</comment>
<evidence type="ECO:0000313" key="5">
    <source>
        <dbReference type="EMBL" id="KAH9371095.1"/>
    </source>
</evidence>